<organism evidence="2 3">
    <name type="scientific">Eumeta variegata</name>
    <name type="common">Bagworm moth</name>
    <name type="synonym">Eumeta japonica</name>
    <dbReference type="NCBI Taxonomy" id="151549"/>
    <lineage>
        <taxon>Eukaryota</taxon>
        <taxon>Metazoa</taxon>
        <taxon>Ecdysozoa</taxon>
        <taxon>Arthropoda</taxon>
        <taxon>Hexapoda</taxon>
        <taxon>Insecta</taxon>
        <taxon>Pterygota</taxon>
        <taxon>Neoptera</taxon>
        <taxon>Endopterygota</taxon>
        <taxon>Lepidoptera</taxon>
        <taxon>Glossata</taxon>
        <taxon>Ditrysia</taxon>
        <taxon>Tineoidea</taxon>
        <taxon>Psychidae</taxon>
        <taxon>Oiketicinae</taxon>
        <taxon>Eumeta</taxon>
    </lineage>
</organism>
<proteinExistence type="predicted"/>
<name>A0A4C1ZSC1_EUMVA</name>
<gene>
    <name evidence="2" type="ORF">EVAR_102512_1</name>
</gene>
<evidence type="ECO:0000313" key="3">
    <source>
        <dbReference type="Proteomes" id="UP000299102"/>
    </source>
</evidence>
<reference evidence="2 3" key="1">
    <citation type="journal article" date="2019" name="Commun. Biol.">
        <title>The bagworm genome reveals a unique fibroin gene that provides high tensile strength.</title>
        <authorList>
            <person name="Kono N."/>
            <person name="Nakamura H."/>
            <person name="Ohtoshi R."/>
            <person name="Tomita M."/>
            <person name="Numata K."/>
            <person name="Arakawa K."/>
        </authorList>
    </citation>
    <scope>NUCLEOTIDE SEQUENCE [LARGE SCALE GENOMIC DNA]</scope>
</reference>
<evidence type="ECO:0000256" key="1">
    <source>
        <dbReference type="SAM" id="MobiDB-lite"/>
    </source>
</evidence>
<dbReference type="EMBL" id="BGZK01002119">
    <property type="protein sequence ID" value="GBP90860.1"/>
    <property type="molecule type" value="Genomic_DNA"/>
</dbReference>
<comment type="caution">
    <text evidence="2">The sequence shown here is derived from an EMBL/GenBank/DDBJ whole genome shotgun (WGS) entry which is preliminary data.</text>
</comment>
<dbReference type="Proteomes" id="UP000299102">
    <property type="component" value="Unassembled WGS sequence"/>
</dbReference>
<dbReference type="AlphaFoldDB" id="A0A4C1ZSC1"/>
<protein>
    <submittedName>
        <fullName evidence="2">Uncharacterized protein</fullName>
    </submittedName>
</protein>
<sequence>MISIGEDNYSSGDHKTNLAAQYDSPLSGQEHEPNPTPSSWKTTVVATEPRPLCAFSFINSFLYCMILSTKINGLAFLDTAQCGLKSPNDRRHLDVVMTSRTDGLIYRRGYFVLKSHWPIRTSRSGFKGRLSPKVIRFKLNRRLRGELRRFSVGQPRAIRPRVERRRPGIVTGPAPAPDAARLPTAD</sequence>
<keyword evidence="3" id="KW-1185">Reference proteome</keyword>
<feature type="region of interest" description="Disordered" evidence="1">
    <location>
        <begin position="161"/>
        <end position="186"/>
    </location>
</feature>
<evidence type="ECO:0000313" key="2">
    <source>
        <dbReference type="EMBL" id="GBP90860.1"/>
    </source>
</evidence>
<accession>A0A4C1ZSC1</accession>